<reference evidence="2" key="1">
    <citation type="journal article" date="2019" name="BMC Genomics">
        <title>A new reference genome for Sorghum bicolor reveals high levels of sequence similarity between sweet and grain genotypes: implications for the genetics of sugar metabolism.</title>
        <authorList>
            <person name="Cooper E.A."/>
            <person name="Brenton Z.W."/>
            <person name="Flinn B.S."/>
            <person name="Jenkins J."/>
            <person name="Shu S."/>
            <person name="Flowers D."/>
            <person name="Luo F."/>
            <person name="Wang Y."/>
            <person name="Xia P."/>
            <person name="Barry K."/>
            <person name="Daum C."/>
            <person name="Lipzen A."/>
            <person name="Yoshinaga Y."/>
            <person name="Schmutz J."/>
            <person name="Saski C."/>
            <person name="Vermerris W."/>
            <person name="Kresovich S."/>
        </authorList>
    </citation>
    <scope>NUCLEOTIDE SEQUENCE</scope>
</reference>
<evidence type="ECO:0000313" key="3">
    <source>
        <dbReference type="Proteomes" id="UP000807115"/>
    </source>
</evidence>
<organism evidence="2 3">
    <name type="scientific">Sorghum bicolor</name>
    <name type="common">Sorghum</name>
    <name type="synonym">Sorghum vulgare</name>
    <dbReference type="NCBI Taxonomy" id="4558"/>
    <lineage>
        <taxon>Eukaryota</taxon>
        <taxon>Viridiplantae</taxon>
        <taxon>Streptophyta</taxon>
        <taxon>Embryophyta</taxon>
        <taxon>Tracheophyta</taxon>
        <taxon>Spermatophyta</taxon>
        <taxon>Magnoliopsida</taxon>
        <taxon>Liliopsida</taxon>
        <taxon>Poales</taxon>
        <taxon>Poaceae</taxon>
        <taxon>PACMAD clade</taxon>
        <taxon>Panicoideae</taxon>
        <taxon>Andropogonodae</taxon>
        <taxon>Andropogoneae</taxon>
        <taxon>Sorghinae</taxon>
        <taxon>Sorghum</taxon>
    </lineage>
</organism>
<evidence type="ECO:0000313" key="2">
    <source>
        <dbReference type="EMBL" id="KAG0540993.1"/>
    </source>
</evidence>
<accession>A0A921RJY8</accession>
<sequence length="88" mass="10176">MQVPVVLPTCGTWLLLRIAALKSLNFQVNTVLYSYYTIAHQMTAFIKAQVRPWNTEHMQGVRSKQLYSAVFDPREYLLLHTAILDYST</sequence>
<dbReference type="Proteomes" id="UP000807115">
    <property type="component" value="Chromosome 3"/>
</dbReference>
<feature type="signal peptide" evidence="1">
    <location>
        <begin position="1"/>
        <end position="23"/>
    </location>
</feature>
<protein>
    <submittedName>
        <fullName evidence="2">Uncharacterized protein</fullName>
    </submittedName>
</protein>
<dbReference type="EMBL" id="CM027682">
    <property type="protein sequence ID" value="KAG0540993.1"/>
    <property type="molecule type" value="Genomic_DNA"/>
</dbReference>
<dbReference type="AlphaFoldDB" id="A0A921RJY8"/>
<name>A0A921RJY8_SORBI</name>
<proteinExistence type="predicted"/>
<gene>
    <name evidence="2" type="ORF">BDA96_03G457300</name>
</gene>
<reference evidence="2" key="2">
    <citation type="submission" date="2020-10" db="EMBL/GenBank/DDBJ databases">
        <authorList>
            <person name="Cooper E.A."/>
            <person name="Brenton Z.W."/>
            <person name="Flinn B.S."/>
            <person name="Jenkins J."/>
            <person name="Shu S."/>
            <person name="Flowers D."/>
            <person name="Luo F."/>
            <person name="Wang Y."/>
            <person name="Xia P."/>
            <person name="Barry K."/>
            <person name="Daum C."/>
            <person name="Lipzen A."/>
            <person name="Yoshinaga Y."/>
            <person name="Schmutz J."/>
            <person name="Saski C."/>
            <person name="Vermerris W."/>
            <person name="Kresovich S."/>
        </authorList>
    </citation>
    <scope>NUCLEOTIDE SEQUENCE</scope>
</reference>
<keyword evidence="1" id="KW-0732">Signal</keyword>
<comment type="caution">
    <text evidence="2">The sequence shown here is derived from an EMBL/GenBank/DDBJ whole genome shotgun (WGS) entry which is preliminary data.</text>
</comment>
<feature type="chain" id="PRO_5037275879" evidence="1">
    <location>
        <begin position="24"/>
        <end position="88"/>
    </location>
</feature>
<evidence type="ECO:0000256" key="1">
    <source>
        <dbReference type="SAM" id="SignalP"/>
    </source>
</evidence>